<evidence type="ECO:0000313" key="9">
    <source>
        <dbReference type="EMBL" id="MFC4062209.1"/>
    </source>
</evidence>
<dbReference type="InterPro" id="IPR000013">
    <property type="entry name" value="Peptidase_M7"/>
</dbReference>
<comment type="similarity">
    <text evidence="2">Belongs to the peptidase M7 family.</text>
</comment>
<keyword evidence="6 9" id="KW-0482">Metalloprotease</keyword>
<reference evidence="10" key="1">
    <citation type="journal article" date="2019" name="Int. J. Syst. Evol. Microbiol.">
        <title>The Global Catalogue of Microorganisms (GCM) 10K type strain sequencing project: providing services to taxonomists for standard genome sequencing and annotation.</title>
        <authorList>
            <consortium name="The Broad Institute Genomics Platform"/>
            <consortium name="The Broad Institute Genome Sequencing Center for Infectious Disease"/>
            <person name="Wu L."/>
            <person name="Ma J."/>
        </authorList>
    </citation>
    <scope>NUCLEOTIDE SEQUENCE [LARGE SCALE GENOMIC DNA]</scope>
    <source>
        <strain evidence="10">TBRC 4489</strain>
    </source>
</reference>
<sequence length="193" mass="20333">MSRITRYALAFILGLAFVATVTPAQAAPVRDASGQAASAQAAVRTLRYDASRAAEFRSAVDRAAQIWNSSVSNVRLVPGTPADFVVLADNGWPRAQPVGLGRGTVWMGRQATGQGYDPLRIATHEIGHILGLPDRRTGRCTDLMSGSSAGTGCTNPYPSSAERAAVDRNFAGFTAPDVEFGEIYVDVPAAATH</sequence>
<proteinExistence type="inferred from homology"/>
<dbReference type="InterPro" id="IPR024079">
    <property type="entry name" value="MetalloPept_cat_dom_sf"/>
</dbReference>
<feature type="signal peptide" evidence="8">
    <location>
        <begin position="1"/>
        <end position="26"/>
    </location>
</feature>
<dbReference type="RefSeq" id="WP_377293094.1">
    <property type="nucleotide sequence ID" value="NZ_JBHSBM010000040.1"/>
</dbReference>
<keyword evidence="8" id="KW-0732">Signal</keyword>
<dbReference type="EC" id="3.4.24.77" evidence="3"/>
<evidence type="ECO:0000256" key="7">
    <source>
        <dbReference type="ARBA" id="ARBA00029927"/>
    </source>
</evidence>
<keyword evidence="10" id="KW-1185">Reference proteome</keyword>
<accession>A0ABV8IE19</accession>
<evidence type="ECO:0000256" key="6">
    <source>
        <dbReference type="ARBA" id="ARBA00023049"/>
    </source>
</evidence>
<evidence type="ECO:0000256" key="2">
    <source>
        <dbReference type="ARBA" id="ARBA00006571"/>
    </source>
</evidence>
<evidence type="ECO:0000256" key="4">
    <source>
        <dbReference type="ARBA" id="ARBA00019129"/>
    </source>
</evidence>
<keyword evidence="6 9" id="KW-0645">Protease</keyword>
<evidence type="ECO:0000256" key="5">
    <source>
        <dbReference type="ARBA" id="ARBA00022723"/>
    </source>
</evidence>
<dbReference type="SUPFAM" id="SSF55486">
    <property type="entry name" value="Metalloproteases ('zincins'), catalytic domain"/>
    <property type="match status" value="1"/>
</dbReference>
<dbReference type="Pfam" id="PF02031">
    <property type="entry name" value="Peptidase_M7"/>
    <property type="match status" value="1"/>
</dbReference>
<evidence type="ECO:0000256" key="1">
    <source>
        <dbReference type="ARBA" id="ARBA00000612"/>
    </source>
</evidence>
<dbReference type="EMBL" id="JBHSBM010000040">
    <property type="protein sequence ID" value="MFC4062209.1"/>
    <property type="molecule type" value="Genomic_DNA"/>
</dbReference>
<gene>
    <name evidence="9" type="ORF">ACFOWE_28225</name>
</gene>
<dbReference type="PRINTS" id="PR00787">
    <property type="entry name" value="NEUTRALPTASE"/>
</dbReference>
<dbReference type="Proteomes" id="UP001595850">
    <property type="component" value="Unassembled WGS sequence"/>
</dbReference>
<keyword evidence="9" id="KW-0378">Hydrolase</keyword>
<feature type="chain" id="PRO_5046320371" description="Extracellular small neutral protease" evidence="8">
    <location>
        <begin position="27"/>
        <end position="193"/>
    </location>
</feature>
<evidence type="ECO:0000256" key="3">
    <source>
        <dbReference type="ARBA" id="ARBA00012325"/>
    </source>
</evidence>
<keyword evidence="5" id="KW-0479">Metal-binding</keyword>
<evidence type="ECO:0000256" key="8">
    <source>
        <dbReference type="SAM" id="SignalP"/>
    </source>
</evidence>
<organism evidence="9 10">
    <name type="scientific">Planomonospora corallina</name>
    <dbReference type="NCBI Taxonomy" id="1806052"/>
    <lineage>
        <taxon>Bacteria</taxon>
        <taxon>Bacillati</taxon>
        <taxon>Actinomycetota</taxon>
        <taxon>Actinomycetes</taxon>
        <taxon>Streptosporangiales</taxon>
        <taxon>Streptosporangiaceae</taxon>
        <taxon>Planomonospora</taxon>
    </lineage>
</organism>
<protein>
    <recommendedName>
        <fullName evidence="4">Extracellular small neutral protease</fullName>
        <ecNumber evidence="3">3.4.24.77</ecNumber>
    </recommendedName>
    <alternativeName>
        <fullName evidence="7">Snapalysin</fullName>
    </alternativeName>
</protein>
<name>A0ABV8IE19_9ACTN</name>
<comment type="catalytic activity">
    <reaction evidence="1">
        <text>Hydrolyzes proteins with a preference for Tyr or Phe in the P1' position. Has no action on amino-acid p-nitroanilides.</text>
        <dbReference type="EC" id="3.4.24.77"/>
    </reaction>
</comment>
<dbReference type="GO" id="GO:0008237">
    <property type="term" value="F:metallopeptidase activity"/>
    <property type="evidence" value="ECO:0007669"/>
    <property type="project" value="UniProtKB-KW"/>
</dbReference>
<evidence type="ECO:0000313" key="10">
    <source>
        <dbReference type="Proteomes" id="UP001595850"/>
    </source>
</evidence>
<dbReference type="Gene3D" id="3.40.390.10">
    <property type="entry name" value="Collagenase (Catalytic Domain)"/>
    <property type="match status" value="1"/>
</dbReference>
<comment type="caution">
    <text evidence="9">The sequence shown here is derived from an EMBL/GenBank/DDBJ whole genome shotgun (WGS) entry which is preliminary data.</text>
</comment>